<dbReference type="RefSeq" id="WP_114369386.1">
    <property type="nucleotide sequence ID" value="NZ_QPEX01000028.1"/>
</dbReference>
<gene>
    <name evidence="1" type="ORF">DTL42_14160</name>
</gene>
<reference evidence="1 2" key="1">
    <citation type="submission" date="2018-07" db="EMBL/GenBank/DDBJ databases">
        <title>Comparative genomes isolates from brazilian mangrove.</title>
        <authorList>
            <person name="De Araujo J.E."/>
            <person name="Taketani R.G."/>
            <person name="Silva M.C.P."/>
            <person name="Lourenco M.V."/>
            <person name="Oliveira V.M."/>
            <person name="Andreote F.D."/>
        </authorList>
    </citation>
    <scope>NUCLEOTIDE SEQUENCE [LARGE SCALE GENOMIC DNA]</scope>
    <source>
        <strain evidence="1 2">HEX PRIS-MGV</strain>
    </source>
</reference>
<dbReference type="AlphaFoldDB" id="A0A368KPS5"/>
<dbReference type="EMBL" id="QPEX01000028">
    <property type="protein sequence ID" value="RCS47660.1"/>
    <property type="molecule type" value="Genomic_DNA"/>
</dbReference>
<comment type="caution">
    <text evidence="1">The sequence shown here is derived from an EMBL/GenBank/DDBJ whole genome shotgun (WGS) entry which is preliminary data.</text>
</comment>
<evidence type="ECO:0000313" key="2">
    <source>
        <dbReference type="Proteomes" id="UP000253562"/>
    </source>
</evidence>
<evidence type="ECO:0000313" key="1">
    <source>
        <dbReference type="EMBL" id="RCS47660.1"/>
    </source>
</evidence>
<proteinExistence type="predicted"/>
<protein>
    <submittedName>
        <fullName evidence="1">Uncharacterized protein</fullName>
    </submittedName>
</protein>
<dbReference type="OrthoDB" id="276428at2"/>
<dbReference type="Proteomes" id="UP000253562">
    <property type="component" value="Unassembled WGS sequence"/>
</dbReference>
<name>A0A368KPS5_9BACT</name>
<sequence length="204" mass="23711">MSNRLGELTIEEAAQEAAGNWKDFNCFVWYRDDIPDAENWAIIYTHHRDSGLLDQSNASVIEKTLEPFTDGDDPDVVMESHNHWAVGHIDGFSIRVLRDSEITEAFRKYHELAEAMDQYPILDEEDYSNRELEATFENIPLAAWRIKDEYEDLPDDWTEHVYDWLSNHRCSALENMDDQGGWPDEDDLRDAFDALGYEQAESVC</sequence>
<accession>A0A368KPS5</accession>
<organism evidence="1 2">
    <name type="scientific">Bremerella cremea</name>
    <dbReference type="NCBI Taxonomy" id="1031537"/>
    <lineage>
        <taxon>Bacteria</taxon>
        <taxon>Pseudomonadati</taxon>
        <taxon>Planctomycetota</taxon>
        <taxon>Planctomycetia</taxon>
        <taxon>Pirellulales</taxon>
        <taxon>Pirellulaceae</taxon>
        <taxon>Bremerella</taxon>
    </lineage>
</organism>